<keyword evidence="1" id="KW-0175">Coiled coil</keyword>
<keyword evidence="3" id="KW-0472">Membrane</keyword>
<evidence type="ECO:0000313" key="4">
    <source>
        <dbReference type="EMBL" id="GAA5140704.1"/>
    </source>
</evidence>
<keyword evidence="3" id="KW-0812">Transmembrane</keyword>
<proteinExistence type="predicted"/>
<sequence>MSKHKHEEQELPFVALMDTMTNVVGVLIIVMVMVGISLASAVNKILSDLPPVTKEEHQRMVEQMKKLPPIAEDPKDLDEKKRIAELELKKTEDELSKIDTTSVQAEMKFLDLDSFRKKLDDAKADREKKKAEIEKLLTELERLKGLLDQTPVYQPPPPKFVRLPNPRPYPAKPNETRILVAKQGVLTLNEVEFIKPIMDGLEKVKSQLEYKDVKIDPFLPMLTKIFGTAQAAQQVWPEIAPLVNTFQMDQVAEAYKTLATAGLQPNKNILTSLGDVSVVIRSTLPALAEAVVAATKGDLAKWTALDPSKDPLKPTFKATLVGGKISFTYGSGKPVEVKTTPRDVLGYFVKDLADLDSIKNKSRSKVIYDAFKIQAMLERAASSPTLSGAYVIKPTVRPGSTQVVLTLTPRAGGGETLEQMRAEGSNYQRLMRQIKGDPNGVAVFQVMADAFDSYLESRKIADDIGVPATWEFLAKLDLTVNVKDFEVQRFAQVAAAAPRKPGEPDPVRIAPPKRSLD</sequence>
<name>A0ABP9P5P4_9BACT</name>
<evidence type="ECO:0000256" key="3">
    <source>
        <dbReference type="SAM" id="Phobius"/>
    </source>
</evidence>
<comment type="caution">
    <text evidence="4">The sequence shown here is derived from an EMBL/GenBank/DDBJ whole genome shotgun (WGS) entry which is preliminary data.</text>
</comment>
<evidence type="ECO:0000256" key="1">
    <source>
        <dbReference type="SAM" id="Coils"/>
    </source>
</evidence>
<evidence type="ECO:0000313" key="5">
    <source>
        <dbReference type="Proteomes" id="UP001499852"/>
    </source>
</evidence>
<dbReference type="RefSeq" id="WP_345736587.1">
    <property type="nucleotide sequence ID" value="NZ_BAABIA010000004.1"/>
</dbReference>
<dbReference type="Proteomes" id="UP001499852">
    <property type="component" value="Unassembled WGS sequence"/>
</dbReference>
<dbReference type="EMBL" id="BAABIA010000004">
    <property type="protein sequence ID" value="GAA5140704.1"/>
    <property type="molecule type" value="Genomic_DNA"/>
</dbReference>
<organism evidence="4 5">
    <name type="scientific">Prosthecobacter algae</name>
    <dbReference type="NCBI Taxonomy" id="1144682"/>
    <lineage>
        <taxon>Bacteria</taxon>
        <taxon>Pseudomonadati</taxon>
        <taxon>Verrucomicrobiota</taxon>
        <taxon>Verrucomicrobiia</taxon>
        <taxon>Verrucomicrobiales</taxon>
        <taxon>Verrucomicrobiaceae</taxon>
        <taxon>Prosthecobacter</taxon>
    </lineage>
</organism>
<feature type="coiled-coil region" evidence="1">
    <location>
        <begin position="81"/>
        <end position="146"/>
    </location>
</feature>
<accession>A0ABP9P5P4</accession>
<feature type="region of interest" description="Disordered" evidence="2">
    <location>
        <begin position="496"/>
        <end position="517"/>
    </location>
</feature>
<evidence type="ECO:0000256" key="2">
    <source>
        <dbReference type="SAM" id="MobiDB-lite"/>
    </source>
</evidence>
<feature type="transmembrane region" description="Helical" evidence="3">
    <location>
        <begin position="21"/>
        <end position="42"/>
    </location>
</feature>
<keyword evidence="5" id="KW-1185">Reference proteome</keyword>
<keyword evidence="3" id="KW-1133">Transmembrane helix</keyword>
<protein>
    <submittedName>
        <fullName evidence="4">Uncharacterized protein</fullName>
    </submittedName>
</protein>
<gene>
    <name evidence="4" type="ORF">GCM10023213_23690</name>
</gene>
<reference evidence="5" key="1">
    <citation type="journal article" date="2019" name="Int. J. Syst. Evol. Microbiol.">
        <title>The Global Catalogue of Microorganisms (GCM) 10K type strain sequencing project: providing services to taxonomists for standard genome sequencing and annotation.</title>
        <authorList>
            <consortium name="The Broad Institute Genomics Platform"/>
            <consortium name="The Broad Institute Genome Sequencing Center for Infectious Disease"/>
            <person name="Wu L."/>
            <person name="Ma J."/>
        </authorList>
    </citation>
    <scope>NUCLEOTIDE SEQUENCE [LARGE SCALE GENOMIC DNA]</scope>
    <source>
        <strain evidence="5">JCM 18053</strain>
    </source>
</reference>